<evidence type="ECO:0000313" key="3">
    <source>
        <dbReference type="EMBL" id="CCI55280.1"/>
    </source>
</evidence>
<protein>
    <submittedName>
        <fullName evidence="3">PH01B001G05.3 protein</fullName>
    </submittedName>
</protein>
<keyword evidence="1" id="KW-0175">Coiled coil</keyword>
<dbReference type="InterPro" id="IPR007321">
    <property type="entry name" value="Transposase_28"/>
</dbReference>
<feature type="coiled-coil region" evidence="1">
    <location>
        <begin position="535"/>
        <end position="628"/>
    </location>
</feature>
<dbReference type="PANTHER" id="PTHR33026">
    <property type="entry name" value="OS06G0360600 PROTEIN"/>
    <property type="match status" value="1"/>
</dbReference>
<feature type="domain" description="Transposase (putative) gypsy type" evidence="2">
    <location>
        <begin position="53"/>
        <end position="118"/>
    </location>
</feature>
<proteinExistence type="predicted"/>
<evidence type="ECO:0000259" key="2">
    <source>
        <dbReference type="Pfam" id="PF04195"/>
    </source>
</evidence>
<reference evidence="3" key="1">
    <citation type="submission" date="2012-05" db="EMBL/GenBank/DDBJ databases">
        <authorList>
            <person name="Han B."/>
            <person name="Lu Y."/>
            <person name="Feng Q."/>
            <person name="Zhao Q."/>
            <person name="Lu T.T."/>
            <person name="Li Y."/>
            <person name="Liu K.Y."/>
            <person name="Huang X.H."/>
            <person name="Fan D.L."/>
            <person name="Weng Q.J."/>
            <person name="Zhang L."/>
            <person name="Lu Y.Q."/>
            <person name="Guo Y.L."/>
            <person name="Li W.J."/>
            <person name="Zhou C.C."/>
            <person name="Lu H.Y."/>
            <person name="Huang T."/>
            <person name="Zhu C.R."/>
            <person name="Zhao Y."/>
            <person name="Hu T."/>
            <person name="Yao N."/>
        </authorList>
    </citation>
    <scope>NUCLEOTIDE SEQUENCE</scope>
</reference>
<evidence type="ECO:0000256" key="1">
    <source>
        <dbReference type="SAM" id="Coils"/>
    </source>
</evidence>
<dbReference type="AlphaFoldDB" id="L0P1X9"/>
<organism evidence="3">
    <name type="scientific">Phyllostachys edulis</name>
    <name type="common">Tortoise shell bamboo</name>
    <name type="synonym">Bambusa edulis</name>
    <dbReference type="NCBI Taxonomy" id="38705"/>
    <lineage>
        <taxon>Eukaryota</taxon>
        <taxon>Viridiplantae</taxon>
        <taxon>Streptophyta</taxon>
        <taxon>Embryophyta</taxon>
        <taxon>Tracheophyta</taxon>
        <taxon>Spermatophyta</taxon>
        <taxon>Magnoliopsida</taxon>
        <taxon>Liliopsida</taxon>
        <taxon>Poales</taxon>
        <taxon>Poaceae</taxon>
        <taxon>BOP clade</taxon>
        <taxon>Bambusoideae</taxon>
        <taxon>Arundinarodae</taxon>
        <taxon>Arundinarieae</taxon>
        <taxon>Arundinariinae</taxon>
        <taxon>Phyllostachys</taxon>
    </lineage>
</organism>
<name>L0P1X9_PHYED</name>
<dbReference type="Pfam" id="PF04195">
    <property type="entry name" value="Transposase_28"/>
    <property type="match status" value="1"/>
</dbReference>
<dbReference type="EMBL" id="FO203436">
    <property type="protein sequence ID" value="CCI55280.1"/>
    <property type="molecule type" value="Genomic_DNA"/>
</dbReference>
<dbReference type="PANTHER" id="PTHR33026:SF7">
    <property type="entry name" value="OS03G0100275 PROTEIN"/>
    <property type="match status" value="1"/>
</dbReference>
<sequence>MSEQITKWLPSELGKKKLEALAKMGMLPDRNLINWRPATGEHFPSREDEEVPVFLAYIECGLRLPVHKFLLRVLEHYGVELVNLAPNSIANISIFAYLCEAYLGIQPNLKLFSYFYRMVMGKSAAKSEAAPGECTLRLHDGKADEYILIASENPKWKETVKKTGIVKRWADAIYDLRVRGLTSWHVVKDFTFRQISPLKLRTHSLLWCLDRDEATSEGALSPGEIRERVRMICAGEPGEKAECPKILAVTPIEGRLARLKSVGLRIIQSGENQRPTLVLTESCPEALEGDESLEVDKPEGPQNVTTEAVDSRVVVHDLMVVTETTDLEIDETTPSDQIVKNAVLDELVEDIASDILLEDVRVPTNLVGPEPAKLEEKKRKASGTDFSLARFRVKSRRLTRSSGVPVVSDQVLPEDLAPVEVPDQSTSQDKVPEEIVVEEAPEQVTRATVELDPLVIETPSVEVDASERSQQVPITVDNPSQPNKFPFRSRFIEDKELDEAWQKVSDTQLKMHPDLIFAGYNDQAIRHLVENFAVIGGLTQRVKDLEQKHSELENLEKIKEEVVAEKAKTALLEEEIIAKDQSFAEASSAKDRLIAEATTKYETLSKTNEEQTQMLNRVKKTLKFEQDKEAALAQNIDEKIHALNKMIFDMGSGSSLPSLGDPIEKMNYLGQLLEDLKVLLKTTRTNYAQTLKTGVASGVSFALANLKASDPSIDLQAVKDDFNCPPEEATKFMEELRPLGDIVVEEMEVESPTNSS</sequence>
<accession>L0P1X9</accession>
<gene>
    <name evidence="3" type="primary">PH01B001G05.3</name>
</gene>